<proteinExistence type="predicted"/>
<comment type="caution">
    <text evidence="1">The sequence shown here is derived from an EMBL/GenBank/DDBJ whole genome shotgun (WGS) entry which is preliminary data.</text>
</comment>
<protein>
    <submittedName>
        <fullName evidence="1">Uncharacterized protein</fullName>
    </submittedName>
</protein>
<name>A0A8J2YJS2_9RHOB</name>
<sequence>MIEGIDLRALEYGLDGCQANTFIAKILGKRHECGKAMCMTARTPVLKEVQYCETLSELGQGQGAPLLAIFIDPTDMLERRGWQPHNSHLHGILHERARGVEPRAQVC</sequence>
<dbReference type="EMBL" id="BMCP01000003">
    <property type="protein sequence ID" value="GGE48318.1"/>
    <property type="molecule type" value="Genomic_DNA"/>
</dbReference>
<dbReference type="Proteomes" id="UP000602745">
    <property type="component" value="Unassembled WGS sequence"/>
</dbReference>
<evidence type="ECO:0000313" key="2">
    <source>
        <dbReference type="Proteomes" id="UP000602745"/>
    </source>
</evidence>
<evidence type="ECO:0000313" key="1">
    <source>
        <dbReference type="EMBL" id="GGE48318.1"/>
    </source>
</evidence>
<reference evidence="1" key="1">
    <citation type="journal article" date="2014" name="Int. J. Syst. Evol. Microbiol.">
        <title>Complete genome sequence of Corynebacterium casei LMG S-19264T (=DSM 44701T), isolated from a smear-ripened cheese.</title>
        <authorList>
            <consortium name="US DOE Joint Genome Institute (JGI-PGF)"/>
            <person name="Walter F."/>
            <person name="Albersmeier A."/>
            <person name="Kalinowski J."/>
            <person name="Ruckert C."/>
        </authorList>
    </citation>
    <scope>NUCLEOTIDE SEQUENCE</scope>
    <source>
        <strain evidence="1">CCM 7684</strain>
    </source>
</reference>
<dbReference type="AlphaFoldDB" id="A0A8J2YJS2"/>
<keyword evidence="2" id="KW-1185">Reference proteome</keyword>
<accession>A0A8J2YJS2</accession>
<gene>
    <name evidence="1" type="ORF">GCM10007276_26890</name>
</gene>
<reference evidence="1" key="2">
    <citation type="submission" date="2020-09" db="EMBL/GenBank/DDBJ databases">
        <authorList>
            <person name="Sun Q."/>
            <person name="Sedlacek I."/>
        </authorList>
    </citation>
    <scope>NUCLEOTIDE SEQUENCE</scope>
    <source>
        <strain evidence="1">CCM 7684</strain>
    </source>
</reference>
<organism evidence="1 2">
    <name type="scientific">Agaricicola taiwanensis</name>
    <dbReference type="NCBI Taxonomy" id="591372"/>
    <lineage>
        <taxon>Bacteria</taxon>
        <taxon>Pseudomonadati</taxon>
        <taxon>Pseudomonadota</taxon>
        <taxon>Alphaproteobacteria</taxon>
        <taxon>Rhodobacterales</taxon>
        <taxon>Paracoccaceae</taxon>
        <taxon>Agaricicola</taxon>
    </lineage>
</organism>